<sequence length="258" mass="27713">MTFNFLKLHRNGPIWTLTLHRPEVYNALNAGLIHEIREVAEAAQIDDEVRVLVITGEGKAFCSGADLKSGVSDPNLGNVLRSTYNPMITALRSLNKPVIGAINGVAAGAGCSLALACDYLIAHEDAYFSELFVQIGLAMDAGSTAFLMQSVGYHRAFDLATTGRKVGAKEAKEIGLVAEVVSGADWEGKVHEVALAFSKKATLAISLMKRSLQRAYNQDLAATLASEAEEQTILGQSEDFAEGVTAFMQKRAPHFKGK</sequence>
<protein>
    <submittedName>
        <fullName evidence="4">Enoyl-CoA hydratase-related protein</fullName>
    </submittedName>
</protein>
<dbReference type="Gene3D" id="1.10.12.10">
    <property type="entry name" value="Lyase 2-enoyl-coa Hydratase, Chain A, domain 2"/>
    <property type="match status" value="1"/>
</dbReference>
<evidence type="ECO:0000313" key="4">
    <source>
        <dbReference type="EMBL" id="MFD3292442.1"/>
    </source>
</evidence>
<dbReference type="InterPro" id="IPR014748">
    <property type="entry name" value="Enoyl-CoA_hydra_C"/>
</dbReference>
<evidence type="ECO:0000256" key="3">
    <source>
        <dbReference type="RuleBase" id="RU003707"/>
    </source>
</evidence>
<dbReference type="EMBL" id="JBBKXY010000001">
    <property type="protein sequence ID" value="MFD3292442.1"/>
    <property type="molecule type" value="Genomic_DNA"/>
</dbReference>
<dbReference type="SUPFAM" id="SSF52096">
    <property type="entry name" value="ClpP/crotonase"/>
    <property type="match status" value="1"/>
</dbReference>
<evidence type="ECO:0000256" key="1">
    <source>
        <dbReference type="ARBA" id="ARBA00005254"/>
    </source>
</evidence>
<organism evidence="4 5">
    <name type="scientific">Aquirufa originis</name>
    <dbReference type="NCBI Taxonomy" id="3096514"/>
    <lineage>
        <taxon>Bacteria</taxon>
        <taxon>Pseudomonadati</taxon>
        <taxon>Bacteroidota</taxon>
        <taxon>Cytophagia</taxon>
        <taxon>Cytophagales</taxon>
        <taxon>Flectobacillaceae</taxon>
        <taxon>Aquirufa</taxon>
    </lineage>
</organism>
<dbReference type="InterPro" id="IPR001753">
    <property type="entry name" value="Enoyl-CoA_hydra/iso"/>
</dbReference>
<dbReference type="Proteomes" id="UP001598112">
    <property type="component" value="Unassembled WGS sequence"/>
</dbReference>
<gene>
    <name evidence="4" type="ORF">SKC35_01960</name>
</gene>
<keyword evidence="5" id="KW-1185">Reference proteome</keyword>
<accession>A0ABW6D5Z5</accession>
<dbReference type="Pfam" id="PF00378">
    <property type="entry name" value="ECH_1"/>
    <property type="match status" value="1"/>
</dbReference>
<dbReference type="InterPro" id="IPR029045">
    <property type="entry name" value="ClpP/crotonase-like_dom_sf"/>
</dbReference>
<name>A0ABW6D5Z5_9BACT</name>
<dbReference type="RefSeq" id="WP_377977815.1">
    <property type="nucleotide sequence ID" value="NZ_JBBKXY010000001.1"/>
</dbReference>
<dbReference type="PROSITE" id="PS00166">
    <property type="entry name" value="ENOYL_COA_HYDRATASE"/>
    <property type="match status" value="1"/>
</dbReference>
<dbReference type="CDD" id="cd06558">
    <property type="entry name" value="crotonase-like"/>
    <property type="match status" value="1"/>
</dbReference>
<reference evidence="4 5" key="1">
    <citation type="submission" date="2024-03" db="EMBL/GenBank/DDBJ databases">
        <title>Aquirufa genome sequencing.</title>
        <authorList>
            <person name="Pitt A."/>
            <person name="Hahn M.W."/>
        </authorList>
    </citation>
    <scope>NUCLEOTIDE SEQUENCE [LARGE SCALE GENOMIC DNA]</scope>
    <source>
        <strain evidence="4 5">KTFRIE-69F</strain>
    </source>
</reference>
<evidence type="ECO:0000256" key="2">
    <source>
        <dbReference type="ARBA" id="ARBA00023239"/>
    </source>
</evidence>
<proteinExistence type="inferred from homology"/>
<dbReference type="InterPro" id="IPR018376">
    <property type="entry name" value="Enoyl-CoA_hyd/isom_CS"/>
</dbReference>
<evidence type="ECO:0000313" key="5">
    <source>
        <dbReference type="Proteomes" id="UP001598112"/>
    </source>
</evidence>
<comment type="similarity">
    <text evidence="1 3">Belongs to the enoyl-CoA hydratase/isomerase family.</text>
</comment>
<dbReference type="PANTHER" id="PTHR11941">
    <property type="entry name" value="ENOYL-COA HYDRATASE-RELATED"/>
    <property type="match status" value="1"/>
</dbReference>
<dbReference type="Gene3D" id="3.90.226.10">
    <property type="entry name" value="2-enoyl-CoA Hydratase, Chain A, domain 1"/>
    <property type="match status" value="1"/>
</dbReference>
<keyword evidence="2" id="KW-0456">Lyase</keyword>
<dbReference type="PANTHER" id="PTHR11941:SF133">
    <property type="entry name" value="1,2-EPOXYPHENYLACETYL-COA ISOMERASE"/>
    <property type="match status" value="1"/>
</dbReference>
<comment type="caution">
    <text evidence="4">The sequence shown here is derived from an EMBL/GenBank/DDBJ whole genome shotgun (WGS) entry which is preliminary data.</text>
</comment>